<dbReference type="PRINTS" id="PR00625">
    <property type="entry name" value="JDOMAIN"/>
</dbReference>
<feature type="domain" description="J" evidence="11">
    <location>
        <begin position="105"/>
        <end position="172"/>
    </location>
</feature>
<dbReference type="FunCoup" id="A0A1C7NS68">
    <property type="interactions" value="664"/>
</dbReference>
<dbReference type="GO" id="GO:0006620">
    <property type="term" value="P:post-translational protein targeting to endoplasmic reticulum membrane"/>
    <property type="evidence" value="ECO:0007669"/>
    <property type="project" value="TreeGrafter"/>
</dbReference>
<dbReference type="Gene3D" id="2.60.40.150">
    <property type="entry name" value="C2 domain"/>
    <property type="match status" value="1"/>
</dbReference>
<evidence type="ECO:0000256" key="5">
    <source>
        <dbReference type="ARBA" id="ARBA00022927"/>
    </source>
</evidence>
<evidence type="ECO:0000259" key="11">
    <source>
        <dbReference type="PROSITE" id="PS50076"/>
    </source>
</evidence>
<reference evidence="12 13" key="1">
    <citation type="submission" date="2016-03" db="EMBL/GenBank/DDBJ databases">
        <title>Choanephora cucurbitarum.</title>
        <authorList>
            <person name="Min B."/>
            <person name="Park H."/>
            <person name="Park J.-H."/>
            <person name="Shin H.-D."/>
            <person name="Choi I.-G."/>
        </authorList>
    </citation>
    <scope>NUCLEOTIDE SEQUENCE [LARGE SCALE GENOMIC DNA]</scope>
    <source>
        <strain evidence="12 13">KUS-F28377</strain>
    </source>
</reference>
<dbReference type="Proteomes" id="UP000093000">
    <property type="component" value="Unassembled WGS sequence"/>
</dbReference>
<dbReference type="GO" id="GO:0003723">
    <property type="term" value="F:RNA binding"/>
    <property type="evidence" value="ECO:0007669"/>
    <property type="project" value="TreeGrafter"/>
</dbReference>
<evidence type="ECO:0000256" key="9">
    <source>
        <dbReference type="SAM" id="MobiDB-lite"/>
    </source>
</evidence>
<protein>
    <submittedName>
        <fullName evidence="12">Translocation protein sec63</fullName>
    </submittedName>
</protein>
<feature type="transmembrane region" description="Helical" evidence="10">
    <location>
        <begin position="77"/>
        <end position="95"/>
    </location>
</feature>
<dbReference type="PROSITE" id="PS50076">
    <property type="entry name" value="DNAJ_2"/>
    <property type="match status" value="1"/>
</dbReference>
<dbReference type="GO" id="GO:0031207">
    <property type="term" value="C:Sec62/Sec63 complex"/>
    <property type="evidence" value="ECO:0007669"/>
    <property type="project" value="TreeGrafter"/>
</dbReference>
<keyword evidence="5" id="KW-0653">Protein transport</keyword>
<evidence type="ECO:0000256" key="4">
    <source>
        <dbReference type="ARBA" id="ARBA00022824"/>
    </source>
</evidence>
<evidence type="ECO:0000256" key="8">
    <source>
        <dbReference type="ARBA" id="ARBA00023186"/>
    </source>
</evidence>
<comment type="subcellular location">
    <subcellularLocation>
        <location evidence="1">Endoplasmic reticulum membrane</location>
        <topology evidence="1">Multi-pass membrane protein</topology>
    </subcellularLocation>
</comment>
<dbReference type="SMART" id="SM00973">
    <property type="entry name" value="Sec63"/>
    <property type="match status" value="1"/>
</dbReference>
<dbReference type="InterPro" id="IPR014756">
    <property type="entry name" value="Ig_E-set"/>
</dbReference>
<sequence>MAQYAYDEQGFNFYYFLISVLSLALVPVSLQSLYSLYKSSASSNKNVCQCQTCQQERKKNSVNKPSVVKNLLTSPKFLFLVIGWVGVVLLAMQVANAEVKTATWDPYEILGIREGATLSEIKKTFKKLSLIYHPDKAKAGEEEKNEERFIDITKAYKVLTDEDTRRNYEEFGHPDGKQSFTMGVALPKGLVEGNGMLVLCFYAIAFGLGLPYSIAQWWYRSRRLTKDKILNKTMGLFVKGFKESDGFKDIIQVLSSAIEFKEGINTSDEKALKSINSAIAEELENRLGEKFDRLADTLPAYQRKARTLIYAHLLRIDLLAKGADRSTVKDQKFIVDKSIHLLQGLLQIATVKQWLSSSCELMELQQHFLQATYPGEPSARQLPHIQPSLLRRFNRNRKTPVHNVQQIYDLPEEERKQLLKPLNEQEYLDVMEVAARIPKLTVQKAVFKVIGDNIITTGAIITFILKLKNGKVVDVDVTSETKKEEEEEEDEALIQPDDEKNKSGKVLPMAHTPYYAGEKKPCWWIFLGDPKVNRILVPHKKVTDIVDEQTIKIPFPGPPKPGVYTFSLFVKSDTYVGTDILQDVKLHVQDPADLPEEEEVDDSISEPEEDSIAGQMKLMREQGFASALAGGSSKDKHAQQDSDSDSSSSEDEEDDANYVTESDSD</sequence>
<dbReference type="Gene3D" id="1.10.150.20">
    <property type="entry name" value="5' to 3' exonuclease, C-terminal subdomain"/>
    <property type="match status" value="1"/>
</dbReference>
<dbReference type="Pfam" id="PF00226">
    <property type="entry name" value="DnaJ"/>
    <property type="match status" value="1"/>
</dbReference>
<keyword evidence="6 10" id="KW-1133">Transmembrane helix</keyword>
<evidence type="ECO:0000256" key="2">
    <source>
        <dbReference type="ARBA" id="ARBA00022448"/>
    </source>
</evidence>
<organism evidence="12 13">
    <name type="scientific">Choanephora cucurbitarum</name>
    <dbReference type="NCBI Taxonomy" id="101091"/>
    <lineage>
        <taxon>Eukaryota</taxon>
        <taxon>Fungi</taxon>
        <taxon>Fungi incertae sedis</taxon>
        <taxon>Mucoromycota</taxon>
        <taxon>Mucoromycotina</taxon>
        <taxon>Mucoromycetes</taxon>
        <taxon>Mucorales</taxon>
        <taxon>Mucorineae</taxon>
        <taxon>Choanephoraceae</taxon>
        <taxon>Choanephoroideae</taxon>
        <taxon>Choanephora</taxon>
    </lineage>
</organism>
<keyword evidence="2" id="KW-0813">Transport</keyword>
<dbReference type="PANTHER" id="PTHR24075">
    <property type="entry name" value="SEC63 DOMAIN-CONTAINING"/>
    <property type="match status" value="1"/>
</dbReference>
<dbReference type="SMART" id="SM00271">
    <property type="entry name" value="DnaJ"/>
    <property type="match status" value="1"/>
</dbReference>
<feature type="compositionally biased region" description="Acidic residues" evidence="9">
    <location>
        <begin position="642"/>
        <end position="665"/>
    </location>
</feature>
<dbReference type="SUPFAM" id="SSF158702">
    <property type="entry name" value="Sec63 N-terminal domain-like"/>
    <property type="match status" value="1"/>
</dbReference>
<keyword evidence="8" id="KW-0143">Chaperone</keyword>
<feature type="transmembrane region" description="Helical" evidence="10">
    <location>
        <begin position="13"/>
        <end position="37"/>
    </location>
</feature>
<evidence type="ECO:0000256" key="10">
    <source>
        <dbReference type="SAM" id="Phobius"/>
    </source>
</evidence>
<dbReference type="CDD" id="cd06257">
    <property type="entry name" value="DnaJ"/>
    <property type="match status" value="1"/>
</dbReference>
<dbReference type="Gene3D" id="1.10.3380.10">
    <property type="entry name" value="Sec63 N-terminal domain-like domain"/>
    <property type="match status" value="1"/>
</dbReference>
<feature type="region of interest" description="Disordered" evidence="9">
    <location>
        <begin position="478"/>
        <end position="503"/>
    </location>
</feature>
<keyword evidence="4" id="KW-0256">Endoplasmic reticulum</keyword>
<feature type="region of interest" description="Disordered" evidence="9">
    <location>
        <begin position="589"/>
        <end position="665"/>
    </location>
</feature>
<dbReference type="FunFam" id="1.10.287.110:FF:000039">
    <property type="entry name" value="Protein translocation complex component (Npl1)"/>
    <property type="match status" value="1"/>
</dbReference>
<evidence type="ECO:0000256" key="1">
    <source>
        <dbReference type="ARBA" id="ARBA00004477"/>
    </source>
</evidence>
<dbReference type="GO" id="GO:0006614">
    <property type="term" value="P:SRP-dependent cotranslational protein targeting to membrane"/>
    <property type="evidence" value="ECO:0007669"/>
    <property type="project" value="TreeGrafter"/>
</dbReference>
<evidence type="ECO:0000256" key="7">
    <source>
        <dbReference type="ARBA" id="ARBA00023136"/>
    </source>
</evidence>
<dbReference type="Pfam" id="PF02889">
    <property type="entry name" value="Sec63"/>
    <property type="match status" value="1"/>
</dbReference>
<dbReference type="GO" id="GO:0008320">
    <property type="term" value="F:protein transmembrane transporter activity"/>
    <property type="evidence" value="ECO:0007669"/>
    <property type="project" value="TreeGrafter"/>
</dbReference>
<evidence type="ECO:0000256" key="3">
    <source>
        <dbReference type="ARBA" id="ARBA00022692"/>
    </source>
</evidence>
<dbReference type="SUPFAM" id="SSF46565">
    <property type="entry name" value="Chaperone J-domain"/>
    <property type="match status" value="1"/>
</dbReference>
<keyword evidence="7 10" id="KW-0472">Membrane</keyword>
<feature type="compositionally biased region" description="Acidic residues" evidence="9">
    <location>
        <begin position="593"/>
        <end position="611"/>
    </location>
</feature>
<evidence type="ECO:0000313" key="12">
    <source>
        <dbReference type="EMBL" id="OBZ91878.1"/>
    </source>
</evidence>
<gene>
    <name evidence="12" type="primary">sec63</name>
    <name evidence="12" type="ORF">A0J61_00114</name>
</gene>
<dbReference type="SUPFAM" id="SSF81296">
    <property type="entry name" value="E set domains"/>
    <property type="match status" value="1"/>
</dbReference>
<dbReference type="InterPro" id="IPR036869">
    <property type="entry name" value="J_dom_sf"/>
</dbReference>
<comment type="caution">
    <text evidence="12">The sequence shown here is derived from an EMBL/GenBank/DDBJ whole genome shotgun (WGS) entry which is preliminary data.</text>
</comment>
<proteinExistence type="predicted"/>
<dbReference type="EMBL" id="LUGH01000002">
    <property type="protein sequence ID" value="OBZ91878.1"/>
    <property type="molecule type" value="Genomic_DNA"/>
</dbReference>
<evidence type="ECO:0000313" key="13">
    <source>
        <dbReference type="Proteomes" id="UP000093000"/>
    </source>
</evidence>
<dbReference type="InterPro" id="IPR035892">
    <property type="entry name" value="C2_domain_sf"/>
</dbReference>
<dbReference type="PANTHER" id="PTHR24075:SF0">
    <property type="entry name" value="TRANSLOCATION PROTEIN SEC63 HOMOLOG"/>
    <property type="match status" value="1"/>
</dbReference>
<dbReference type="InterPro" id="IPR001623">
    <property type="entry name" value="DnaJ_domain"/>
</dbReference>
<dbReference type="AlphaFoldDB" id="A0A1C7NS68"/>
<dbReference type="OrthoDB" id="1734229at2759"/>
<dbReference type="STRING" id="101091.A0A1C7NS68"/>
<dbReference type="Gene3D" id="1.10.287.110">
    <property type="entry name" value="DnaJ domain"/>
    <property type="match status" value="1"/>
</dbReference>
<keyword evidence="3 10" id="KW-0812">Transmembrane</keyword>
<evidence type="ECO:0000256" key="6">
    <source>
        <dbReference type="ARBA" id="ARBA00022989"/>
    </source>
</evidence>
<accession>A0A1C7NS68</accession>
<feature type="transmembrane region" description="Helical" evidence="10">
    <location>
        <begin position="196"/>
        <end position="219"/>
    </location>
</feature>
<keyword evidence="13" id="KW-1185">Reference proteome</keyword>
<name>A0A1C7NS68_9FUNG</name>
<dbReference type="InterPro" id="IPR004179">
    <property type="entry name" value="Sec63-dom"/>
</dbReference>
<dbReference type="InParanoid" id="A0A1C7NS68"/>